<evidence type="ECO:0000313" key="2">
    <source>
        <dbReference type="EMBL" id="SZX73124.1"/>
    </source>
</evidence>
<evidence type="ECO:0000313" key="3">
    <source>
        <dbReference type="Proteomes" id="UP000256970"/>
    </source>
</evidence>
<sequence>MASDDSAVYHFKHDQIQAARTYSSSCSSSLLSASSLISSSSSSSLAVDSVTATANPVGAATTRNTTSSAAIQAAASAVNAVLHQQRLQLPNSFAVPNQTTVPAYQLVGLFRIFLGWPNLPQGAKATSLEAKWRLLQLTLLHAAQQEQQFQLQLQQLVDGVLLLQAQQKLAKVLANLLVPQPNKDAAQQRYNKLHTTCLDTISRWAAAATTSPAFQHLQPAMAQVQPAMIASLAAGNWQCAPSSASSGKMMEAAAVAVLQQSLPAGWSLLPSLHLLGADGQAFVVQQGCKYEADMLVLDEQGVAVAIVEVKLAAANPLMSLFNDCSALLRLVDQVRGKTLTAITRSDLGSCAAAAAGLLQEKPQGSCHPAAAAVAGVAAAAVADPAAAECEGGDAGSSVDSLDSSSADSSGGSSTSGAGSAAAKARAAAATAPFASSSAWQTVHVQVHPGITPVYVLGKSIGEAEVSKGLASLVDSAALKLLSKAPAVMAQAIMQPQQQQQQLAEQHVDGQSEQASSSSSSSSRKHGGSQGPGMVPSRVPLSLSAEQQRSILQHAHKRMEALERCMIYSLCAK</sequence>
<reference evidence="2 3" key="1">
    <citation type="submission" date="2016-10" db="EMBL/GenBank/DDBJ databases">
        <authorList>
            <person name="Cai Z."/>
        </authorList>
    </citation>
    <scope>NUCLEOTIDE SEQUENCE [LARGE SCALE GENOMIC DNA]</scope>
</reference>
<organism evidence="2 3">
    <name type="scientific">Tetradesmus obliquus</name>
    <name type="common">Green alga</name>
    <name type="synonym">Acutodesmus obliquus</name>
    <dbReference type="NCBI Taxonomy" id="3088"/>
    <lineage>
        <taxon>Eukaryota</taxon>
        <taxon>Viridiplantae</taxon>
        <taxon>Chlorophyta</taxon>
        <taxon>core chlorophytes</taxon>
        <taxon>Chlorophyceae</taxon>
        <taxon>CS clade</taxon>
        <taxon>Sphaeropleales</taxon>
        <taxon>Scenedesmaceae</taxon>
        <taxon>Tetradesmus</taxon>
    </lineage>
</organism>
<feature type="region of interest" description="Disordered" evidence="1">
    <location>
        <begin position="392"/>
        <end position="418"/>
    </location>
</feature>
<evidence type="ECO:0000256" key="1">
    <source>
        <dbReference type="SAM" id="MobiDB-lite"/>
    </source>
</evidence>
<feature type="compositionally biased region" description="Low complexity" evidence="1">
    <location>
        <begin position="395"/>
        <end position="418"/>
    </location>
</feature>
<dbReference type="Proteomes" id="UP000256970">
    <property type="component" value="Unassembled WGS sequence"/>
</dbReference>
<dbReference type="EMBL" id="FNXT01001184">
    <property type="protein sequence ID" value="SZX73124.1"/>
    <property type="molecule type" value="Genomic_DNA"/>
</dbReference>
<dbReference type="AlphaFoldDB" id="A0A383W7Z9"/>
<name>A0A383W7Z9_TETOB</name>
<accession>A0A383W7Z9</accession>
<proteinExistence type="predicted"/>
<gene>
    <name evidence="2" type="ORF">BQ4739_LOCUS13240</name>
</gene>
<keyword evidence="3" id="KW-1185">Reference proteome</keyword>
<feature type="region of interest" description="Disordered" evidence="1">
    <location>
        <begin position="497"/>
        <end position="537"/>
    </location>
</feature>
<protein>
    <submittedName>
        <fullName evidence="2">Uncharacterized protein</fullName>
    </submittedName>
</protein>